<gene>
    <name evidence="2" type="ORF">L829_3780</name>
</gene>
<feature type="compositionally biased region" description="Pro residues" evidence="1">
    <location>
        <begin position="1"/>
        <end position="23"/>
    </location>
</feature>
<name>A0A829PSS7_9MYCO</name>
<evidence type="ECO:0000313" key="3">
    <source>
        <dbReference type="Proteomes" id="UP000019854"/>
    </source>
</evidence>
<dbReference type="Proteomes" id="UP000019854">
    <property type="component" value="Unassembled WGS sequence"/>
</dbReference>
<feature type="region of interest" description="Disordered" evidence="1">
    <location>
        <begin position="1"/>
        <end position="73"/>
    </location>
</feature>
<organism evidence="2 3">
    <name type="scientific">Mycobacteroides abscessus MAB_030201_1075</name>
    <dbReference type="NCBI Taxonomy" id="1335410"/>
    <lineage>
        <taxon>Bacteria</taxon>
        <taxon>Bacillati</taxon>
        <taxon>Actinomycetota</taxon>
        <taxon>Actinomycetes</taxon>
        <taxon>Mycobacteriales</taxon>
        <taxon>Mycobacteriaceae</taxon>
        <taxon>Mycobacteroides</taxon>
        <taxon>Mycobacteroides abscessus</taxon>
    </lineage>
</organism>
<accession>A0A829PSS7</accession>
<feature type="compositionally biased region" description="Basic and acidic residues" evidence="1">
    <location>
        <begin position="27"/>
        <end position="42"/>
    </location>
</feature>
<dbReference type="EMBL" id="JAOX01000001">
    <property type="protein sequence ID" value="ETZ90198.1"/>
    <property type="molecule type" value="Genomic_DNA"/>
</dbReference>
<dbReference type="AlphaFoldDB" id="A0A829PSS7"/>
<evidence type="ECO:0000256" key="1">
    <source>
        <dbReference type="SAM" id="MobiDB-lite"/>
    </source>
</evidence>
<evidence type="ECO:0000313" key="2">
    <source>
        <dbReference type="EMBL" id="ETZ90198.1"/>
    </source>
</evidence>
<sequence length="111" mass="11311">MSRHGPNPPLTFTPPAAPAPSTPPDIRGPRAPDIEDGSRVPRDTFSAGSWPGATAGPYGAGLGGGNSADAVTPTPAASADMIIATHTTRIMAHLLPVFLADPPTVHRSCRP</sequence>
<reference evidence="2 3" key="1">
    <citation type="submission" date="2014-01" db="EMBL/GenBank/DDBJ databases">
        <authorList>
            <person name="Zelazny A."/>
            <person name="Olivier K."/>
            <person name="Sampaio E.P."/>
            <person name="Holland S.M."/>
            <person name="Tallon L.J."/>
            <person name="Sadzewicz L.K."/>
            <person name="Sengamalay N."/>
            <person name="Fraser C.M."/>
            <person name="Hine E."/>
            <person name="Shefchek K.A."/>
            <person name="Das S.P."/>
            <person name="Shallom S.J."/>
            <person name="Agrawal S."/>
            <person name="Tettelin H."/>
        </authorList>
    </citation>
    <scope>NUCLEOTIDE SEQUENCE [LARGE SCALE GENOMIC DNA]</scope>
    <source>
        <strain evidence="2 3">MAB_030201_1075</strain>
    </source>
</reference>
<protein>
    <submittedName>
        <fullName evidence="2">Uncharacterized protein</fullName>
    </submittedName>
</protein>
<proteinExistence type="predicted"/>
<comment type="caution">
    <text evidence="2">The sequence shown here is derived from an EMBL/GenBank/DDBJ whole genome shotgun (WGS) entry which is preliminary data.</text>
</comment>